<reference evidence="1 2" key="1">
    <citation type="submission" date="2023-03" db="EMBL/GenBank/DDBJ databases">
        <title>High recombination rates correlate with genetic variation in Cardiocondyla obscurior ants.</title>
        <authorList>
            <person name="Errbii M."/>
        </authorList>
    </citation>
    <scope>NUCLEOTIDE SEQUENCE [LARGE SCALE GENOMIC DNA]</scope>
    <source>
        <strain evidence="1">Alpha-2009</strain>
        <tissue evidence="1">Whole body</tissue>
    </source>
</reference>
<dbReference type="AlphaFoldDB" id="A0AAW2F150"/>
<gene>
    <name evidence="1" type="ORF">PUN28_014152</name>
</gene>
<dbReference type="Proteomes" id="UP001430953">
    <property type="component" value="Unassembled WGS sequence"/>
</dbReference>
<organism evidence="1 2">
    <name type="scientific">Cardiocondyla obscurior</name>
    <dbReference type="NCBI Taxonomy" id="286306"/>
    <lineage>
        <taxon>Eukaryota</taxon>
        <taxon>Metazoa</taxon>
        <taxon>Ecdysozoa</taxon>
        <taxon>Arthropoda</taxon>
        <taxon>Hexapoda</taxon>
        <taxon>Insecta</taxon>
        <taxon>Pterygota</taxon>
        <taxon>Neoptera</taxon>
        <taxon>Endopterygota</taxon>
        <taxon>Hymenoptera</taxon>
        <taxon>Apocrita</taxon>
        <taxon>Aculeata</taxon>
        <taxon>Formicoidea</taxon>
        <taxon>Formicidae</taxon>
        <taxon>Myrmicinae</taxon>
        <taxon>Cardiocondyla</taxon>
    </lineage>
</organism>
<name>A0AAW2F150_9HYME</name>
<evidence type="ECO:0000313" key="2">
    <source>
        <dbReference type="Proteomes" id="UP001430953"/>
    </source>
</evidence>
<keyword evidence="2" id="KW-1185">Reference proteome</keyword>
<protein>
    <submittedName>
        <fullName evidence="1">Uncharacterized protein</fullName>
    </submittedName>
</protein>
<evidence type="ECO:0000313" key="1">
    <source>
        <dbReference type="EMBL" id="KAL0108835.1"/>
    </source>
</evidence>
<comment type="caution">
    <text evidence="1">The sequence shown here is derived from an EMBL/GenBank/DDBJ whole genome shotgun (WGS) entry which is preliminary data.</text>
</comment>
<sequence length="75" mass="8666">MSRPTRRHHASAEQLIATGRNLQLRCMQIGHQQNSSTPLSSCKLITNKQQISLLDMIERQIFGVQLWPIDIQVWL</sequence>
<accession>A0AAW2F150</accession>
<dbReference type="EMBL" id="JADYXP020000015">
    <property type="protein sequence ID" value="KAL0108835.1"/>
    <property type="molecule type" value="Genomic_DNA"/>
</dbReference>
<proteinExistence type="predicted"/>